<dbReference type="InterPro" id="IPR036928">
    <property type="entry name" value="AS_sf"/>
</dbReference>
<dbReference type="SUPFAM" id="SSF75304">
    <property type="entry name" value="Amidase signature (AS) enzymes"/>
    <property type="match status" value="1"/>
</dbReference>
<name>A0A4U5P791_STECR</name>
<protein>
    <recommendedName>
        <fullName evidence="1">Amidase domain-containing protein</fullName>
    </recommendedName>
</protein>
<dbReference type="EMBL" id="AZBU02000002">
    <property type="protein sequence ID" value="TKR92146.1"/>
    <property type="molecule type" value="Genomic_DNA"/>
</dbReference>
<dbReference type="AlphaFoldDB" id="A0A4U5P791"/>
<reference evidence="2" key="2">
    <citation type="journal article" date="2015" name="Genome Biol.">
        <title>Comparative genomics of Steinernema reveals deeply conserved gene regulatory networks.</title>
        <authorList>
            <person name="Dillman A.R."/>
            <person name="Macchietto M."/>
            <person name="Porter C.F."/>
            <person name="Rogers A."/>
            <person name="Williams B."/>
            <person name="Antoshechkin I."/>
            <person name="Lee M.M."/>
            <person name="Goodwin Z."/>
            <person name="Lu X."/>
            <person name="Lewis E.E."/>
            <person name="Goodrich-Blair H."/>
            <person name="Stock S.P."/>
            <person name="Adams B.J."/>
            <person name="Sternberg P.W."/>
            <person name="Mortazavi A."/>
        </authorList>
    </citation>
    <scope>NUCLEOTIDE SEQUENCE [LARGE SCALE GENOMIC DNA]</scope>
    <source>
        <strain evidence="2">ALL</strain>
    </source>
</reference>
<gene>
    <name evidence="2" type="ORF">L596_006857</name>
</gene>
<dbReference type="PANTHER" id="PTHR43372">
    <property type="entry name" value="FATTY-ACID AMIDE HYDROLASE"/>
    <property type="match status" value="1"/>
</dbReference>
<evidence type="ECO:0000313" key="2">
    <source>
        <dbReference type="EMBL" id="TKR92146.1"/>
    </source>
</evidence>
<dbReference type="Gene3D" id="3.90.1300.10">
    <property type="entry name" value="Amidase signature (AS) domain"/>
    <property type="match status" value="1"/>
</dbReference>
<dbReference type="STRING" id="34508.A0A4U5P791"/>
<reference evidence="2" key="3">
    <citation type="journal article" date="2019" name="G3 (Bethesda)">
        <title>Hybrid Assembly of the Genome of the Entomopathogenic Nematode Steinernema carpocapsae Identifies the X-Chromosome.</title>
        <authorList>
            <person name="Serra L."/>
            <person name="Macchietto M."/>
            <person name="Macias-Munoz A."/>
            <person name="McGill C.J."/>
            <person name="Rodriguez I.M."/>
            <person name="Rodriguez B."/>
            <person name="Murad R."/>
            <person name="Mortazavi A."/>
        </authorList>
    </citation>
    <scope>NUCLEOTIDE SEQUENCE</scope>
    <source>
        <strain evidence="2">ALL</strain>
    </source>
</reference>
<reference evidence="2" key="1">
    <citation type="submission" date="2013-11" db="EMBL/GenBank/DDBJ databases">
        <authorList>
            <person name="Sternberg P."/>
            <person name="Dillman A."/>
            <person name="Macchietto M."/>
        </authorList>
    </citation>
    <scope>NUCLEOTIDE SEQUENCE</scope>
    <source>
        <strain evidence="2">ALL</strain>
    </source>
</reference>
<organism evidence="2">
    <name type="scientific">Steinernema carpocapsae</name>
    <name type="common">Entomopathogenic nematode</name>
    <dbReference type="NCBI Taxonomy" id="34508"/>
    <lineage>
        <taxon>Eukaryota</taxon>
        <taxon>Metazoa</taxon>
        <taxon>Ecdysozoa</taxon>
        <taxon>Nematoda</taxon>
        <taxon>Chromadorea</taxon>
        <taxon>Rhabditida</taxon>
        <taxon>Tylenchina</taxon>
        <taxon>Panagrolaimomorpha</taxon>
        <taxon>Strongyloidoidea</taxon>
        <taxon>Steinernematidae</taxon>
        <taxon>Steinernema</taxon>
    </lineage>
</organism>
<proteinExistence type="predicted"/>
<dbReference type="InterPro" id="IPR052739">
    <property type="entry name" value="FAAH2"/>
</dbReference>
<dbReference type="Pfam" id="PF01425">
    <property type="entry name" value="Amidase"/>
    <property type="match status" value="1"/>
</dbReference>
<dbReference type="PANTHER" id="PTHR43372:SF3">
    <property type="entry name" value="AT07710P-RELATED"/>
    <property type="match status" value="1"/>
</dbReference>
<dbReference type="OrthoDB" id="6428749at2759"/>
<evidence type="ECO:0000259" key="1">
    <source>
        <dbReference type="Pfam" id="PF01425"/>
    </source>
</evidence>
<sequence>MESLPDGVGAEPVMPVLKEKLREVVEFFEAENGMTTQGISFLEFHEAFDLLMTIVSEGSPLPHFICKDKRELEGAKLPIEIIKSLFGVSKHMFNVLLWIFKGQMDKRTPEEKQLTIEKVERLREKILGIMEKENAVILMPTWPYTPAYHGYAVWADPALTYTGIWNLLSLPALQCPTGLDKNGTPTGLMIVGAPNKDAVLLALGRKIDALYGGWQAPWTK</sequence>
<feature type="domain" description="Amidase" evidence="1">
    <location>
        <begin position="15"/>
        <end position="201"/>
    </location>
</feature>
<comment type="caution">
    <text evidence="2">The sequence shown here is derived from an EMBL/GenBank/DDBJ whole genome shotgun (WGS) entry which is preliminary data.</text>
</comment>
<accession>A0A4U5P791</accession>
<dbReference type="GO" id="GO:0012505">
    <property type="term" value="C:endomembrane system"/>
    <property type="evidence" value="ECO:0007669"/>
    <property type="project" value="TreeGrafter"/>
</dbReference>
<dbReference type="InterPro" id="IPR023631">
    <property type="entry name" value="Amidase_dom"/>
</dbReference>